<comment type="caution">
    <text evidence="2">The sequence shown here is derived from an EMBL/GenBank/DDBJ whole genome shotgun (WGS) entry which is preliminary data.</text>
</comment>
<dbReference type="Pfam" id="PF10543">
    <property type="entry name" value="ORF6N"/>
    <property type="match status" value="1"/>
</dbReference>
<protein>
    <recommendedName>
        <fullName evidence="1">KilA-N DNA-binding domain-containing protein</fullName>
    </recommendedName>
</protein>
<evidence type="ECO:0000313" key="2">
    <source>
        <dbReference type="EMBL" id="GAA4026867.1"/>
    </source>
</evidence>
<feature type="domain" description="KilA-N DNA-binding" evidence="1">
    <location>
        <begin position="1"/>
        <end position="72"/>
    </location>
</feature>
<dbReference type="EMBL" id="BAAAZE010000010">
    <property type="protein sequence ID" value="GAA4026867.1"/>
    <property type="molecule type" value="Genomic_DNA"/>
</dbReference>
<evidence type="ECO:0000313" key="3">
    <source>
        <dbReference type="Proteomes" id="UP001501353"/>
    </source>
</evidence>
<evidence type="ECO:0000259" key="1">
    <source>
        <dbReference type="Pfam" id="PF10543"/>
    </source>
</evidence>
<name>A0ABP7TIJ7_9BURK</name>
<accession>A0ABP7TIJ7</accession>
<keyword evidence="3" id="KW-1185">Reference proteome</keyword>
<dbReference type="Proteomes" id="UP001501353">
    <property type="component" value="Unassembled WGS sequence"/>
</dbReference>
<dbReference type="InterPro" id="IPR018873">
    <property type="entry name" value="KilA-N_DNA-bd_domain"/>
</dbReference>
<organism evidence="2 3">
    <name type="scientific">Actimicrobium antarcticum</name>
    <dbReference type="NCBI Taxonomy" id="1051899"/>
    <lineage>
        <taxon>Bacteria</taxon>
        <taxon>Pseudomonadati</taxon>
        <taxon>Pseudomonadota</taxon>
        <taxon>Betaproteobacteria</taxon>
        <taxon>Burkholderiales</taxon>
        <taxon>Oxalobacteraceae</taxon>
        <taxon>Actimicrobium</taxon>
    </lineage>
</organism>
<gene>
    <name evidence="2" type="ORF">GCM10022212_26100</name>
</gene>
<dbReference type="RefSeq" id="WP_344763795.1">
    <property type="nucleotide sequence ID" value="NZ_BAAAZE010000010.1"/>
</dbReference>
<reference evidence="3" key="1">
    <citation type="journal article" date="2019" name="Int. J. Syst. Evol. Microbiol.">
        <title>The Global Catalogue of Microorganisms (GCM) 10K type strain sequencing project: providing services to taxonomists for standard genome sequencing and annotation.</title>
        <authorList>
            <consortium name="The Broad Institute Genomics Platform"/>
            <consortium name="The Broad Institute Genome Sequencing Center for Infectious Disease"/>
            <person name="Wu L."/>
            <person name="Ma J."/>
        </authorList>
    </citation>
    <scope>NUCLEOTIDE SEQUENCE [LARGE SCALE GENOMIC DNA]</scope>
    <source>
        <strain evidence="3">JCM 16673</strain>
    </source>
</reference>
<proteinExistence type="predicted"/>
<sequence>MFESDLSQLYRVSTKRLNEQVKRSSERLSPHFVFILSAQEKAEVVTHRDELGKLKFSKSLQFAFTEQGAIDVATNCPGTSTKPACSRRLRAANKA</sequence>